<dbReference type="EMBL" id="JAGKQM010000014">
    <property type="protein sequence ID" value="KAH0887547.1"/>
    <property type="molecule type" value="Genomic_DNA"/>
</dbReference>
<dbReference type="Gene3D" id="1.10.10.60">
    <property type="entry name" value="Homeodomain-like"/>
    <property type="match status" value="2"/>
</dbReference>
<dbReference type="PROSITE" id="PS51294">
    <property type="entry name" value="HTH_MYB"/>
    <property type="match status" value="2"/>
</dbReference>
<comment type="caution">
    <text evidence="7">The sequence shown here is derived from an EMBL/GenBank/DDBJ whole genome shotgun (WGS) entry which is preliminary data.</text>
</comment>
<evidence type="ECO:0000313" key="7">
    <source>
        <dbReference type="EMBL" id="KAH0887547.1"/>
    </source>
</evidence>
<evidence type="ECO:0000259" key="5">
    <source>
        <dbReference type="PROSITE" id="PS50090"/>
    </source>
</evidence>
<name>A0ABQ8A4V8_BRANA</name>
<feature type="region of interest" description="Disordered" evidence="4">
    <location>
        <begin position="137"/>
        <end position="179"/>
    </location>
</feature>
<evidence type="ECO:0000259" key="6">
    <source>
        <dbReference type="PROSITE" id="PS51294"/>
    </source>
</evidence>
<gene>
    <name evidence="7" type="ORF">HID58_063643</name>
</gene>
<protein>
    <submittedName>
        <fullName evidence="7">Uncharacterized protein</fullName>
    </submittedName>
</protein>
<keyword evidence="3" id="KW-0539">Nucleus</keyword>
<evidence type="ECO:0000256" key="3">
    <source>
        <dbReference type="ARBA" id="ARBA00023242"/>
    </source>
</evidence>
<dbReference type="InterPro" id="IPR001005">
    <property type="entry name" value="SANT/Myb"/>
</dbReference>
<keyword evidence="2" id="KW-0238">DNA-binding</keyword>
<evidence type="ECO:0000256" key="1">
    <source>
        <dbReference type="ARBA" id="ARBA00004123"/>
    </source>
</evidence>
<feature type="non-terminal residue" evidence="7">
    <location>
        <position position="1"/>
    </location>
</feature>
<feature type="domain" description="Myb-like" evidence="5">
    <location>
        <begin position="65"/>
        <end position="115"/>
    </location>
</feature>
<dbReference type="Proteomes" id="UP000824890">
    <property type="component" value="Unassembled WGS sequence"/>
</dbReference>
<dbReference type="PANTHER" id="PTHR47999:SF111">
    <property type="entry name" value="TRANSCRIPTION FACTOR MYB11-RELATED"/>
    <property type="match status" value="1"/>
</dbReference>
<sequence length="374" mass="41318">KKKMGRAPCCEKVGIKRGRWTAEEDHILSSYIQSNGEGSWKSLPKNAGLKRCGKSCRLRWINYLRSDLKRGNITREEEELVVNLHSTLGNRWSLIAGHLPGRTDNEKKNYWNSHLRRKLHNFIIRKPSISHDASAVIMNVPPASPRPPSKRRPGRTSRSAMKPKTRKTKRTSAPPEPEADVAVKEVAGEEAIMMELSGAEAELGPCDYYGAYHEGGDCCNNNNNNLMSTNGDNLVLSFDDNIMDLLLDEADACNVLTSCGGDAELSHLGDSEVARGLSETSINQGNPDCLQPCPSVQSLINYEHPATDPSMDECIDWHEGNRNSLCGEKEGSDSMVSWLLDGDDDATVGKTNCENFGEPLDHDEENALVAWLLS</sequence>
<dbReference type="Pfam" id="PF00249">
    <property type="entry name" value="Myb_DNA-binding"/>
    <property type="match status" value="2"/>
</dbReference>
<feature type="domain" description="HTH myb-type" evidence="6">
    <location>
        <begin position="12"/>
        <end position="64"/>
    </location>
</feature>
<comment type="subcellular location">
    <subcellularLocation>
        <location evidence="1">Nucleus</location>
    </subcellularLocation>
</comment>
<dbReference type="InterPro" id="IPR017930">
    <property type="entry name" value="Myb_dom"/>
</dbReference>
<dbReference type="PROSITE" id="PS50090">
    <property type="entry name" value="MYB_LIKE"/>
    <property type="match status" value="2"/>
</dbReference>
<dbReference type="CDD" id="cd00167">
    <property type="entry name" value="SANT"/>
    <property type="match status" value="2"/>
</dbReference>
<keyword evidence="8" id="KW-1185">Reference proteome</keyword>
<organism evidence="7 8">
    <name type="scientific">Brassica napus</name>
    <name type="common">Rape</name>
    <dbReference type="NCBI Taxonomy" id="3708"/>
    <lineage>
        <taxon>Eukaryota</taxon>
        <taxon>Viridiplantae</taxon>
        <taxon>Streptophyta</taxon>
        <taxon>Embryophyta</taxon>
        <taxon>Tracheophyta</taxon>
        <taxon>Spermatophyta</taxon>
        <taxon>Magnoliopsida</taxon>
        <taxon>eudicotyledons</taxon>
        <taxon>Gunneridae</taxon>
        <taxon>Pentapetalae</taxon>
        <taxon>rosids</taxon>
        <taxon>malvids</taxon>
        <taxon>Brassicales</taxon>
        <taxon>Brassicaceae</taxon>
        <taxon>Brassiceae</taxon>
        <taxon>Brassica</taxon>
    </lineage>
</organism>
<reference evidence="7 8" key="1">
    <citation type="submission" date="2021-05" db="EMBL/GenBank/DDBJ databases">
        <title>Genome Assembly of Synthetic Allotetraploid Brassica napus Reveals Homoeologous Exchanges between Subgenomes.</title>
        <authorList>
            <person name="Davis J.T."/>
        </authorList>
    </citation>
    <scope>NUCLEOTIDE SEQUENCE [LARGE SCALE GENOMIC DNA]</scope>
    <source>
        <strain evidence="8">cv. Da-Ae</strain>
        <tissue evidence="7">Seedling</tissue>
    </source>
</reference>
<evidence type="ECO:0000256" key="2">
    <source>
        <dbReference type="ARBA" id="ARBA00023125"/>
    </source>
</evidence>
<dbReference type="InterPro" id="IPR015495">
    <property type="entry name" value="Myb_TF_plants"/>
</dbReference>
<dbReference type="SMART" id="SM00717">
    <property type="entry name" value="SANT"/>
    <property type="match status" value="2"/>
</dbReference>
<evidence type="ECO:0000313" key="8">
    <source>
        <dbReference type="Proteomes" id="UP000824890"/>
    </source>
</evidence>
<evidence type="ECO:0000256" key="4">
    <source>
        <dbReference type="SAM" id="MobiDB-lite"/>
    </source>
</evidence>
<accession>A0ABQ8A4V8</accession>
<feature type="compositionally biased region" description="Basic residues" evidence="4">
    <location>
        <begin position="148"/>
        <end position="170"/>
    </location>
</feature>
<dbReference type="PANTHER" id="PTHR47999">
    <property type="entry name" value="TRANSCRIPTION FACTOR MYB8-RELATED-RELATED"/>
    <property type="match status" value="1"/>
</dbReference>
<dbReference type="SUPFAM" id="SSF46689">
    <property type="entry name" value="Homeodomain-like"/>
    <property type="match status" value="1"/>
</dbReference>
<feature type="domain" description="HTH myb-type" evidence="6">
    <location>
        <begin position="65"/>
        <end position="119"/>
    </location>
</feature>
<proteinExistence type="predicted"/>
<feature type="domain" description="Myb-like" evidence="5">
    <location>
        <begin position="12"/>
        <end position="64"/>
    </location>
</feature>
<dbReference type="InterPro" id="IPR009057">
    <property type="entry name" value="Homeodomain-like_sf"/>
</dbReference>